<evidence type="ECO:0000256" key="1">
    <source>
        <dbReference type="ARBA" id="ARBA00007229"/>
    </source>
</evidence>
<dbReference type="Pfam" id="PF06090">
    <property type="entry name" value="Ins_P5_2-kin"/>
    <property type="match status" value="1"/>
</dbReference>
<evidence type="ECO:0000256" key="7">
    <source>
        <dbReference type="RuleBase" id="RU364126"/>
    </source>
</evidence>
<feature type="non-terminal residue" evidence="8">
    <location>
        <position position="1"/>
    </location>
</feature>
<dbReference type="GO" id="GO:0032958">
    <property type="term" value="P:inositol phosphate biosynthetic process"/>
    <property type="evidence" value="ECO:0007669"/>
    <property type="project" value="TreeGrafter"/>
</dbReference>
<proteinExistence type="evidence at transcript level"/>
<dbReference type="InterPro" id="IPR043001">
    <property type="entry name" value="IP5_2-K_N_lobe"/>
</dbReference>
<comment type="domain">
    <text evidence="7">The EXKPK motif is conserved in inositol-pentakisphosphate 2-kinases of both family 1 and 2.</text>
</comment>
<dbReference type="GO" id="GO:0035299">
    <property type="term" value="F:inositol-1,3,4,5,6-pentakisphosphate 2-kinase activity"/>
    <property type="evidence" value="ECO:0007669"/>
    <property type="project" value="UniProtKB-EC"/>
</dbReference>
<keyword evidence="4 7" id="KW-0547">Nucleotide-binding</keyword>
<comment type="catalytic activity">
    <reaction evidence="7">
        <text>1D-myo-inositol 1,3,4,5,6-pentakisphosphate + ATP = 1D-myo-inositol hexakisphosphate + ADP + H(+)</text>
        <dbReference type="Rhea" id="RHEA:20313"/>
        <dbReference type="ChEBI" id="CHEBI:15378"/>
        <dbReference type="ChEBI" id="CHEBI:30616"/>
        <dbReference type="ChEBI" id="CHEBI:57733"/>
        <dbReference type="ChEBI" id="CHEBI:58130"/>
        <dbReference type="ChEBI" id="CHEBI:456216"/>
        <dbReference type="EC" id="2.7.1.158"/>
    </reaction>
</comment>
<evidence type="ECO:0000256" key="2">
    <source>
        <dbReference type="ARBA" id="ARBA00012023"/>
    </source>
</evidence>
<comment type="similarity">
    <text evidence="1">Belongs to the IPK1 type 2 family.</text>
</comment>
<dbReference type="PANTHER" id="PTHR14456:SF2">
    <property type="entry name" value="INOSITOL-PENTAKISPHOSPHATE 2-KINASE"/>
    <property type="match status" value="1"/>
</dbReference>
<evidence type="ECO:0000256" key="4">
    <source>
        <dbReference type="ARBA" id="ARBA00022741"/>
    </source>
</evidence>
<name>A0A131Y032_IXORI</name>
<reference evidence="8" key="1">
    <citation type="submission" date="2016-02" db="EMBL/GenBank/DDBJ databases">
        <title>RNAseq analyses of the midgut from blood- or serum-fed Ixodes ricinus ticks.</title>
        <authorList>
            <person name="Perner J."/>
            <person name="Provaznik J."/>
            <person name="Schrenkova J."/>
            <person name="Urbanova V."/>
            <person name="Ribeiro J.M."/>
            <person name="Kopacek P."/>
        </authorList>
    </citation>
    <scope>NUCLEOTIDE SEQUENCE</scope>
    <source>
        <tissue evidence="8">Gut</tissue>
    </source>
</reference>
<dbReference type="InterPro" id="IPR009286">
    <property type="entry name" value="Ins_P5_2-kin"/>
</dbReference>
<dbReference type="GO" id="GO:0005634">
    <property type="term" value="C:nucleus"/>
    <property type="evidence" value="ECO:0007669"/>
    <property type="project" value="TreeGrafter"/>
</dbReference>
<dbReference type="AlphaFoldDB" id="A0A131Y032"/>
<comment type="function">
    <text evidence="7">Phosphorylates Ins(1,3,4,5,6)P5 at position 2 to form Ins(1,2,3,4,5,6)P6 (InsP6 or phytate).</text>
</comment>
<keyword evidence="5 7" id="KW-0418">Kinase</keyword>
<dbReference type="GO" id="GO:0005524">
    <property type="term" value="F:ATP binding"/>
    <property type="evidence" value="ECO:0007669"/>
    <property type="project" value="UniProtKB-KW"/>
</dbReference>
<evidence type="ECO:0000313" key="8">
    <source>
        <dbReference type="EMBL" id="JAP71346.1"/>
    </source>
</evidence>
<dbReference type="EC" id="2.7.1.158" evidence="2 7"/>
<accession>A0A131Y032</accession>
<evidence type="ECO:0000256" key="3">
    <source>
        <dbReference type="ARBA" id="ARBA00022679"/>
    </source>
</evidence>
<dbReference type="Gene3D" id="3.30.200.110">
    <property type="entry name" value="Inositol-pentakisphosphate 2-kinase, N-lobe"/>
    <property type="match status" value="1"/>
</dbReference>
<keyword evidence="6 7" id="KW-0067">ATP-binding</keyword>
<evidence type="ECO:0000256" key="6">
    <source>
        <dbReference type="ARBA" id="ARBA00022840"/>
    </source>
</evidence>
<dbReference type="EMBL" id="GEFM01004450">
    <property type="protein sequence ID" value="JAP71346.1"/>
    <property type="molecule type" value="mRNA"/>
</dbReference>
<evidence type="ECO:0000256" key="5">
    <source>
        <dbReference type="ARBA" id="ARBA00022777"/>
    </source>
</evidence>
<keyword evidence="3 7" id="KW-0808">Transferase</keyword>
<dbReference type="PANTHER" id="PTHR14456">
    <property type="entry name" value="INOSITOL POLYPHOSPHATE KINASE 1"/>
    <property type="match status" value="1"/>
</dbReference>
<organism evidence="8">
    <name type="scientific">Ixodes ricinus</name>
    <name type="common">Common tick</name>
    <name type="synonym">Acarus ricinus</name>
    <dbReference type="NCBI Taxonomy" id="34613"/>
    <lineage>
        <taxon>Eukaryota</taxon>
        <taxon>Metazoa</taxon>
        <taxon>Ecdysozoa</taxon>
        <taxon>Arthropoda</taxon>
        <taxon>Chelicerata</taxon>
        <taxon>Arachnida</taxon>
        <taxon>Acari</taxon>
        <taxon>Parasitiformes</taxon>
        <taxon>Ixodida</taxon>
        <taxon>Ixodoidea</taxon>
        <taxon>Ixodidae</taxon>
        <taxon>Ixodinae</taxon>
        <taxon>Ixodes</taxon>
    </lineage>
</organism>
<sequence length="454" mass="51608">LVISPENCAFRGEGNSNIVVALKKEDRVLRLRKSQVYTEGTISLTGETLQKFQLEADFISHVMKNLLGYRFVQSPILIQLTAENVRLINEAVHFKRPIHRLKKNVREVSTLGLLLPDHCTLPSHLRKYGEGPVLSVEIKPKQGFLPESYYLPHEHKLRASVCRFHLAQTYKKSKGEILSMSMYCPLDLFSGCPRRMNNALHELLYHPQNNLRVFKDKELIFSEENRSSLDITLKDFFDKPGIVSREEILCQLVTQILVHCFPTTDRSLTYEPASHSDHGPQSCPSSSACTCPNRVRGQHKLPRGCVLDRILQIQRLGSMDVTAVYPHYLSLKKALQCPNESISALEYLEDGHPFPSLPKALGFPNQQVYETDLEFTCRKIWEFLVALTARDCSIMLSLQKLSPASRVYPKDSVVQDSNGQTYLFSVAVVDLDPKTVSKLEKVYFDDCNLIRAVC</sequence>
<protein>
    <recommendedName>
        <fullName evidence="2 7">Inositol-pentakisphosphate 2-kinase</fullName>
        <ecNumber evidence="2 7">2.7.1.158</ecNumber>
    </recommendedName>
</protein>